<feature type="region of interest" description="Disordered" evidence="1">
    <location>
        <begin position="806"/>
        <end position="834"/>
    </location>
</feature>
<evidence type="ECO:0000313" key="4">
    <source>
        <dbReference type="WBParaSite" id="Gr19_v10_g15811.t1"/>
    </source>
</evidence>
<dbReference type="InterPro" id="IPR048382">
    <property type="entry name" value="BCAS3_WD40"/>
</dbReference>
<dbReference type="WBParaSite" id="Gr19_v10_g15811.t1">
    <property type="protein sequence ID" value="Gr19_v10_g15811.t1"/>
    <property type="gene ID" value="Gr19_v10_g15811"/>
</dbReference>
<accession>A0A914HCD9</accession>
<feature type="region of interest" description="Disordered" evidence="1">
    <location>
        <begin position="597"/>
        <end position="629"/>
    </location>
</feature>
<dbReference type="InterPro" id="IPR045142">
    <property type="entry name" value="BCAS3-like"/>
</dbReference>
<dbReference type="Proteomes" id="UP000887572">
    <property type="component" value="Unplaced"/>
</dbReference>
<dbReference type="AlphaFoldDB" id="A0A914HCD9"/>
<reference evidence="4" key="1">
    <citation type="submission" date="2022-11" db="UniProtKB">
        <authorList>
            <consortium name="WormBaseParasite"/>
        </authorList>
    </citation>
    <scope>IDENTIFICATION</scope>
</reference>
<dbReference type="PANTHER" id="PTHR13268">
    <property type="entry name" value="BREAST CARCINOMA AMPLIFIED SEQUENCE 3"/>
    <property type="match status" value="1"/>
</dbReference>
<feature type="compositionally biased region" description="Basic and acidic residues" evidence="1">
    <location>
        <begin position="806"/>
        <end position="817"/>
    </location>
</feature>
<organism evidence="3 4">
    <name type="scientific">Globodera rostochiensis</name>
    <name type="common">Golden nematode worm</name>
    <name type="synonym">Heterodera rostochiensis</name>
    <dbReference type="NCBI Taxonomy" id="31243"/>
    <lineage>
        <taxon>Eukaryota</taxon>
        <taxon>Metazoa</taxon>
        <taxon>Ecdysozoa</taxon>
        <taxon>Nematoda</taxon>
        <taxon>Chromadorea</taxon>
        <taxon>Rhabditida</taxon>
        <taxon>Tylenchina</taxon>
        <taxon>Tylenchomorpha</taxon>
        <taxon>Tylenchoidea</taxon>
        <taxon>Heteroderidae</taxon>
        <taxon>Heteroderinae</taxon>
        <taxon>Globodera</taxon>
    </lineage>
</organism>
<dbReference type="GO" id="GO:0042594">
    <property type="term" value="P:response to starvation"/>
    <property type="evidence" value="ECO:0007669"/>
    <property type="project" value="TreeGrafter"/>
</dbReference>
<dbReference type="GO" id="GO:0006914">
    <property type="term" value="P:autophagy"/>
    <property type="evidence" value="ECO:0007669"/>
    <property type="project" value="InterPro"/>
</dbReference>
<sequence>MQTDVDSKAKKEIDQLKNEAPEEKLQQISNGMGNRQIQGQPVVKQTITKFVSEVIPQTTRANSNTQNEQVNWAKVQLSQSEITGSIYVIIIGLARGYQVFLLMEDGNFEEVISVRNAPLKIGHLLPFKAKSKDTDSFFGQRPLIALYAIENGSRLYTVDILSLKTGKMVHHINFTKPVLEIASSNNCLLILVEEAITVYEHDNLAQRCSIKIAPTPCASYLPSFSLSENLLAIEDLKLNIPLQSVGGFDLSSDGLSANSQMINTAKTLTKAVTSISESIVSSLSSANNTTANKKTTNNNKLCGAGIVSVLNINGRTKKAPRDNNEVLGPCECVAHFCAHSDGPIGHLMFGVGGHLLLSSSANATLFNVFLLHLHPNSSSLSSVQHIYTLNRGNTAARVIESAFSYDNRWLTISTNHGTTHLFALNPYGGPTTARTHGGKFMNREGRFEKSAGIRVVESVLGVKNSNRVKKARIHPGINNNLTLARTAANASLFLCRAPILLNSVAMLKQRIFSTENLCAWASDNTPSLLQTSKRRKSANCASVREFGHILSAKFSNFDGFPSKVQHPSAVASLLVMNNEAVLTDYAIRVEDSVGGEPSTLLGKQSGSASHIPSTGISSAPESASDKKPMDDLTTVANCVRKPDQFKVKLCPTLQWRLTRSRNIADFELVDPPLPLSSPLVQLCTSKQTSQSHRPRHSWLPFLEVVTYTGPHRRLWLGPQFSFSVYAASRERSSAELSVAQLVGMQKCCPVLIEKSSLYNVMAQKSPDLSSSAARVICGSWSSDFDVNEELSLVKDKIEDAMKETREQLRQEDKRPFLLEEEEGNEEGEDGVDVLTNDGKRLDKALSFEEDDDDDACLMLSGIDL</sequence>
<dbReference type="GO" id="GO:0005737">
    <property type="term" value="C:cytoplasm"/>
    <property type="evidence" value="ECO:0007669"/>
    <property type="project" value="TreeGrafter"/>
</dbReference>
<name>A0A914HCD9_GLORO</name>
<evidence type="ECO:0000256" key="1">
    <source>
        <dbReference type="SAM" id="MobiDB-lite"/>
    </source>
</evidence>
<feature type="domain" description="BCAS3 WD40" evidence="2">
    <location>
        <begin position="86"/>
        <end position="469"/>
    </location>
</feature>
<dbReference type="Pfam" id="PF21034">
    <property type="entry name" value="BCAS3_WD40"/>
    <property type="match status" value="1"/>
</dbReference>
<feature type="compositionally biased region" description="Acidic residues" evidence="1">
    <location>
        <begin position="818"/>
        <end position="831"/>
    </location>
</feature>
<feature type="region of interest" description="Disordered" evidence="1">
    <location>
        <begin position="1"/>
        <end position="22"/>
    </location>
</feature>
<dbReference type="PANTHER" id="PTHR13268:SF0">
    <property type="entry name" value="BCAS3 MICROTUBULE ASSOCIATED CELL MIGRATION FACTOR"/>
    <property type="match status" value="1"/>
</dbReference>
<feature type="compositionally biased region" description="Polar residues" evidence="1">
    <location>
        <begin position="601"/>
        <end position="621"/>
    </location>
</feature>
<protein>
    <submittedName>
        <fullName evidence="4">BCAS3 domain-containing protein</fullName>
    </submittedName>
</protein>
<keyword evidence="3" id="KW-1185">Reference proteome</keyword>
<proteinExistence type="predicted"/>
<evidence type="ECO:0000259" key="2">
    <source>
        <dbReference type="Pfam" id="PF21034"/>
    </source>
</evidence>
<evidence type="ECO:0000313" key="3">
    <source>
        <dbReference type="Proteomes" id="UP000887572"/>
    </source>
</evidence>